<reference evidence="2" key="1">
    <citation type="submission" date="2016-05" db="EMBL/GenBank/DDBJ databases">
        <authorList>
            <person name="Lavstsen T."/>
            <person name="Jespersen J.S."/>
        </authorList>
    </citation>
    <scope>NUCLEOTIDE SEQUENCE</scope>
    <source>
        <tissue evidence="2">Brain</tissue>
    </source>
</reference>
<feature type="coiled-coil region" evidence="1">
    <location>
        <begin position="44"/>
        <end position="74"/>
    </location>
</feature>
<accession>A0A1A8N2D5</accession>
<keyword evidence="1" id="KW-0175">Coiled coil</keyword>
<evidence type="ECO:0000313" key="2">
    <source>
        <dbReference type="EMBL" id="SBR63042.1"/>
    </source>
</evidence>
<reference evidence="2" key="2">
    <citation type="submission" date="2016-06" db="EMBL/GenBank/DDBJ databases">
        <title>The genome of a short-lived fish provides insights into sex chromosome evolution and the genetic control of aging.</title>
        <authorList>
            <person name="Reichwald K."/>
            <person name="Felder M."/>
            <person name="Petzold A."/>
            <person name="Koch P."/>
            <person name="Groth M."/>
            <person name="Platzer M."/>
        </authorList>
    </citation>
    <scope>NUCLEOTIDE SEQUENCE</scope>
    <source>
        <tissue evidence="2">Brain</tissue>
    </source>
</reference>
<feature type="non-terminal residue" evidence="2">
    <location>
        <position position="196"/>
    </location>
</feature>
<protein>
    <submittedName>
        <fullName evidence="2">Uncharacterized protein</fullName>
    </submittedName>
</protein>
<name>A0A1A8N2D5_9TELE</name>
<feature type="non-terminal residue" evidence="2">
    <location>
        <position position="1"/>
    </location>
</feature>
<proteinExistence type="predicted"/>
<organism evidence="2">
    <name type="scientific">Nothobranchius pienaari</name>
    <dbReference type="NCBI Taxonomy" id="704102"/>
    <lineage>
        <taxon>Eukaryota</taxon>
        <taxon>Metazoa</taxon>
        <taxon>Chordata</taxon>
        <taxon>Craniata</taxon>
        <taxon>Vertebrata</taxon>
        <taxon>Euteleostomi</taxon>
        <taxon>Actinopterygii</taxon>
        <taxon>Neopterygii</taxon>
        <taxon>Teleostei</taxon>
        <taxon>Neoteleostei</taxon>
        <taxon>Acanthomorphata</taxon>
        <taxon>Ovalentaria</taxon>
        <taxon>Atherinomorphae</taxon>
        <taxon>Cyprinodontiformes</taxon>
        <taxon>Nothobranchiidae</taxon>
        <taxon>Nothobranchius</taxon>
    </lineage>
</organism>
<dbReference type="AlphaFoldDB" id="A0A1A8N2D5"/>
<dbReference type="EMBL" id="HAEF01021883">
    <property type="protein sequence ID" value="SBR63042.1"/>
    <property type="molecule type" value="Transcribed_RNA"/>
</dbReference>
<sequence>YYMGCIEGSNKSYCELNDNKEVSPSIIWDASKAVIRGKLIMWSSNKKKEKHKQMNELLAKLKNLETKHATTKDLRLLEEINLTTRELNDIYDRQEELKARFVKQKYYDYGPRAKKLLAWRTKKQEEERGIYCIKDEETQMLCYTAKEIQNSFVNYYKTLYSQTREVDPLHIKTFLHSLDLPNIGREQNKKTNATDY</sequence>
<gene>
    <name evidence="2" type="primary">Nfu_g_1_013331</name>
</gene>
<evidence type="ECO:0000256" key="1">
    <source>
        <dbReference type="SAM" id="Coils"/>
    </source>
</evidence>